<evidence type="ECO:0000259" key="1">
    <source>
        <dbReference type="Pfam" id="PF01965"/>
    </source>
</evidence>
<keyword evidence="3" id="KW-1185">Reference proteome</keyword>
<keyword evidence="2" id="KW-0315">Glutamine amidotransferase</keyword>
<dbReference type="InterPro" id="IPR052158">
    <property type="entry name" value="INH-QAR"/>
</dbReference>
<organism evidence="2 3">
    <name type="scientific">Coniochaeta ligniaria NRRL 30616</name>
    <dbReference type="NCBI Taxonomy" id="1408157"/>
    <lineage>
        <taxon>Eukaryota</taxon>
        <taxon>Fungi</taxon>
        <taxon>Dikarya</taxon>
        <taxon>Ascomycota</taxon>
        <taxon>Pezizomycotina</taxon>
        <taxon>Sordariomycetes</taxon>
        <taxon>Sordariomycetidae</taxon>
        <taxon>Coniochaetales</taxon>
        <taxon>Coniochaetaceae</taxon>
        <taxon>Coniochaeta</taxon>
    </lineage>
</organism>
<dbReference type="PANTHER" id="PTHR43130:SF7">
    <property type="entry name" value="DJ-1_PFPI DOMAIN-CONTAINING PROTEIN"/>
    <property type="match status" value="1"/>
</dbReference>
<evidence type="ECO:0000313" key="2">
    <source>
        <dbReference type="EMBL" id="OIW27624.1"/>
    </source>
</evidence>
<keyword evidence="2" id="KW-0808">Transferase</keyword>
<dbReference type="PANTHER" id="PTHR43130">
    <property type="entry name" value="ARAC-FAMILY TRANSCRIPTIONAL REGULATOR"/>
    <property type="match status" value="1"/>
</dbReference>
<sequence>MSTRTPKPFRIAVMLDEAQIADIVGVDIFGNLSTEYLDWVLSLAEGLEAFREHTLDIEFFWLATTLEPTRVTPGLRYLPNMTYDDCPRDLDLVLTGGTLLTYRPEAAAKFIREAWPKTRVWLTTCFGSIWLADAGVMAGVRATTNRKILPTARKVAPQVQWLEQRWVVEDKPYDGEGKGELWTAGGAGAGIDMIAQFCLTKWDNTFVRTMALDGLEFTPEGSHGQFYSTP</sequence>
<dbReference type="AlphaFoldDB" id="A0A1J7JD29"/>
<dbReference type="InParanoid" id="A0A1J7JD29"/>
<gene>
    <name evidence="2" type="ORF">CONLIGDRAFT_682652</name>
</gene>
<feature type="domain" description="DJ-1/PfpI" evidence="1">
    <location>
        <begin position="48"/>
        <end position="171"/>
    </location>
</feature>
<proteinExistence type="predicted"/>
<dbReference type="Pfam" id="PF01965">
    <property type="entry name" value="DJ-1_PfpI"/>
    <property type="match status" value="1"/>
</dbReference>
<dbReference type="Gene3D" id="3.40.50.880">
    <property type="match status" value="1"/>
</dbReference>
<protein>
    <submittedName>
        <fullName evidence="2">Class I glutamine amidotransferase-like protein</fullName>
    </submittedName>
</protein>
<accession>A0A1J7JD29</accession>
<dbReference type="EMBL" id="KV875099">
    <property type="protein sequence ID" value="OIW27624.1"/>
    <property type="molecule type" value="Genomic_DNA"/>
</dbReference>
<dbReference type="SUPFAM" id="SSF52317">
    <property type="entry name" value="Class I glutamine amidotransferase-like"/>
    <property type="match status" value="1"/>
</dbReference>
<name>A0A1J7JD29_9PEZI</name>
<dbReference type="InterPro" id="IPR029062">
    <property type="entry name" value="Class_I_gatase-like"/>
</dbReference>
<evidence type="ECO:0000313" key="3">
    <source>
        <dbReference type="Proteomes" id="UP000182658"/>
    </source>
</evidence>
<dbReference type="GO" id="GO:0016740">
    <property type="term" value="F:transferase activity"/>
    <property type="evidence" value="ECO:0007669"/>
    <property type="project" value="UniProtKB-KW"/>
</dbReference>
<dbReference type="InterPro" id="IPR002818">
    <property type="entry name" value="DJ-1/PfpI"/>
</dbReference>
<dbReference type="Proteomes" id="UP000182658">
    <property type="component" value="Unassembled WGS sequence"/>
</dbReference>
<reference evidence="2 3" key="1">
    <citation type="submission" date="2016-10" db="EMBL/GenBank/DDBJ databases">
        <title>Draft genome sequence of Coniochaeta ligniaria NRRL30616, a lignocellulolytic fungus for bioabatement of inhibitors in plant biomass hydrolysates.</title>
        <authorList>
            <consortium name="DOE Joint Genome Institute"/>
            <person name="Jimenez D.J."/>
            <person name="Hector R.E."/>
            <person name="Riley R."/>
            <person name="Sun H."/>
            <person name="Grigoriev I.V."/>
            <person name="Van Elsas J.D."/>
            <person name="Nichols N.N."/>
        </authorList>
    </citation>
    <scope>NUCLEOTIDE SEQUENCE [LARGE SCALE GENOMIC DNA]</scope>
    <source>
        <strain evidence="2 3">NRRL 30616</strain>
    </source>
</reference>
<dbReference type="OrthoDB" id="543156at2759"/>